<keyword evidence="16" id="KW-1185">Reference proteome</keyword>
<dbReference type="PROSITE" id="PS51748">
    <property type="entry name" value="HEXOKINASE_2"/>
    <property type="match status" value="1"/>
</dbReference>
<comment type="caution">
    <text evidence="15">The sequence shown here is derived from an EMBL/GenBank/DDBJ whole genome shotgun (WGS) entry which is preliminary data.</text>
</comment>
<dbReference type="PANTHER" id="PTHR19443:SF16">
    <property type="entry name" value="HEXOKINASE TYPE 1-RELATED"/>
    <property type="match status" value="1"/>
</dbReference>
<dbReference type="Proteomes" id="UP000478052">
    <property type="component" value="Unassembled WGS sequence"/>
</dbReference>
<evidence type="ECO:0000256" key="1">
    <source>
        <dbReference type="ARBA" id="ARBA00004888"/>
    </source>
</evidence>
<evidence type="ECO:0000256" key="9">
    <source>
        <dbReference type="ARBA" id="ARBA00044613"/>
    </source>
</evidence>
<keyword evidence="8 12" id="KW-0324">Glycolysis</keyword>
<dbReference type="InterPro" id="IPR022673">
    <property type="entry name" value="Hexokinase_C"/>
</dbReference>
<gene>
    <name evidence="15" type="ORF">FWK35_00022119</name>
</gene>
<dbReference type="GO" id="GO:0006006">
    <property type="term" value="P:glucose metabolic process"/>
    <property type="evidence" value="ECO:0007669"/>
    <property type="project" value="TreeGrafter"/>
</dbReference>
<evidence type="ECO:0000256" key="11">
    <source>
        <dbReference type="ARBA" id="ARBA00048160"/>
    </source>
</evidence>
<dbReference type="GO" id="GO:0006096">
    <property type="term" value="P:glycolytic process"/>
    <property type="evidence" value="ECO:0007669"/>
    <property type="project" value="UniProtKB-UniPathway"/>
</dbReference>
<dbReference type="Pfam" id="PF03727">
    <property type="entry name" value="Hexokinase_2"/>
    <property type="match status" value="1"/>
</dbReference>
<evidence type="ECO:0000259" key="14">
    <source>
        <dbReference type="Pfam" id="PF03727"/>
    </source>
</evidence>
<dbReference type="EMBL" id="VUJU01000540">
    <property type="protein sequence ID" value="KAF0769752.1"/>
    <property type="molecule type" value="Genomic_DNA"/>
</dbReference>
<dbReference type="InterPro" id="IPR022672">
    <property type="entry name" value="Hexokinase_N"/>
</dbReference>
<dbReference type="GO" id="GO:0008865">
    <property type="term" value="F:fructokinase activity"/>
    <property type="evidence" value="ECO:0007669"/>
    <property type="project" value="TreeGrafter"/>
</dbReference>
<protein>
    <recommendedName>
        <fullName evidence="12">Phosphotransferase</fullName>
        <ecNumber evidence="12">2.7.1.-</ecNumber>
    </recommendedName>
</protein>
<dbReference type="InterPro" id="IPR001312">
    <property type="entry name" value="Hexokinase"/>
</dbReference>
<evidence type="ECO:0000256" key="5">
    <source>
        <dbReference type="ARBA" id="ARBA00022741"/>
    </source>
</evidence>
<dbReference type="Gene3D" id="3.40.367.20">
    <property type="match status" value="2"/>
</dbReference>
<dbReference type="GO" id="GO:0005536">
    <property type="term" value="F:D-glucose binding"/>
    <property type="evidence" value="ECO:0007669"/>
    <property type="project" value="InterPro"/>
</dbReference>
<feature type="domain" description="Hexokinase N-terminal" evidence="13">
    <location>
        <begin position="48"/>
        <end position="248"/>
    </location>
</feature>
<evidence type="ECO:0000256" key="3">
    <source>
        <dbReference type="ARBA" id="ARBA00009225"/>
    </source>
</evidence>
<keyword evidence="5 12" id="KW-0547">Nucleotide-binding</keyword>
<evidence type="ECO:0000313" key="16">
    <source>
        <dbReference type="Proteomes" id="UP000478052"/>
    </source>
</evidence>
<comment type="pathway">
    <text evidence="2">Carbohydrate metabolism; hexose metabolism.</text>
</comment>
<evidence type="ECO:0000256" key="6">
    <source>
        <dbReference type="ARBA" id="ARBA00022777"/>
    </source>
</evidence>
<evidence type="ECO:0000256" key="12">
    <source>
        <dbReference type="RuleBase" id="RU362007"/>
    </source>
</evidence>
<evidence type="ECO:0000313" key="15">
    <source>
        <dbReference type="EMBL" id="KAF0769752.1"/>
    </source>
</evidence>
<evidence type="ECO:0000256" key="8">
    <source>
        <dbReference type="ARBA" id="ARBA00023152"/>
    </source>
</evidence>
<reference evidence="15 16" key="1">
    <citation type="submission" date="2019-08" db="EMBL/GenBank/DDBJ databases">
        <title>Whole genome of Aphis craccivora.</title>
        <authorList>
            <person name="Voronova N.V."/>
            <person name="Shulinski R.S."/>
            <person name="Bandarenka Y.V."/>
            <person name="Zhorov D.G."/>
            <person name="Warner D."/>
        </authorList>
    </citation>
    <scope>NUCLEOTIDE SEQUENCE [LARGE SCALE GENOMIC DNA]</scope>
    <source>
        <strain evidence="15">180601</strain>
        <tissue evidence="15">Whole Body</tissue>
    </source>
</reference>
<dbReference type="PANTHER" id="PTHR19443">
    <property type="entry name" value="HEXOKINASE"/>
    <property type="match status" value="1"/>
</dbReference>
<comment type="catalytic activity">
    <reaction evidence="9">
        <text>a D-hexose + ATP = a D-hexose 6-phosphate + ADP + H(+)</text>
        <dbReference type="Rhea" id="RHEA:22740"/>
        <dbReference type="ChEBI" id="CHEBI:4194"/>
        <dbReference type="ChEBI" id="CHEBI:15378"/>
        <dbReference type="ChEBI" id="CHEBI:30616"/>
        <dbReference type="ChEBI" id="CHEBI:229467"/>
        <dbReference type="ChEBI" id="CHEBI:456216"/>
        <dbReference type="EC" id="2.7.1.1"/>
    </reaction>
    <physiologicalReaction direction="left-to-right" evidence="9">
        <dbReference type="Rhea" id="RHEA:22741"/>
    </physiologicalReaction>
</comment>
<feature type="non-terminal residue" evidence="15">
    <location>
        <position position="472"/>
    </location>
</feature>
<keyword evidence="4 12" id="KW-0808">Transferase</keyword>
<dbReference type="InterPro" id="IPR043129">
    <property type="entry name" value="ATPase_NBD"/>
</dbReference>
<keyword evidence="6 12" id="KW-0418">Kinase</keyword>
<proteinExistence type="inferred from homology"/>
<evidence type="ECO:0000256" key="10">
    <source>
        <dbReference type="ARBA" id="ARBA00047905"/>
    </source>
</evidence>
<dbReference type="GO" id="GO:0004340">
    <property type="term" value="F:glucokinase activity"/>
    <property type="evidence" value="ECO:0007669"/>
    <property type="project" value="TreeGrafter"/>
</dbReference>
<dbReference type="GO" id="GO:0005524">
    <property type="term" value="F:ATP binding"/>
    <property type="evidence" value="ECO:0007669"/>
    <property type="project" value="UniProtKB-UniRule"/>
</dbReference>
<comment type="catalytic activity">
    <reaction evidence="11">
        <text>D-glucose + ATP = D-glucose 6-phosphate + ADP + H(+)</text>
        <dbReference type="Rhea" id="RHEA:17825"/>
        <dbReference type="ChEBI" id="CHEBI:4167"/>
        <dbReference type="ChEBI" id="CHEBI:15378"/>
        <dbReference type="ChEBI" id="CHEBI:30616"/>
        <dbReference type="ChEBI" id="CHEBI:61548"/>
        <dbReference type="ChEBI" id="CHEBI:456216"/>
        <dbReference type="EC" id="2.7.1.1"/>
    </reaction>
    <physiologicalReaction direction="left-to-right" evidence="11">
        <dbReference type="Rhea" id="RHEA:17826"/>
    </physiologicalReaction>
</comment>
<accession>A0A6G0ZFZ4</accession>
<dbReference type="GO" id="GO:0001678">
    <property type="term" value="P:intracellular glucose homeostasis"/>
    <property type="evidence" value="ECO:0007669"/>
    <property type="project" value="InterPro"/>
</dbReference>
<evidence type="ECO:0000259" key="13">
    <source>
        <dbReference type="Pfam" id="PF00349"/>
    </source>
</evidence>
<sequence>MLSKICAVIARNLRLAAARGRSPGDFHRDFRRPASNYSQMHRLRMDAEQVGRKLEVSDDELTEVTRRMSDAMELGLRRSRWLASGSSAMGCFDTRVPYPWPSAATVNRFLSVDLSHGDRFRTELTTKNLDVSSTVSNVHSLTTDDLRTGKVADLFGRVAGELAALAKSRGLGRAGMPVALRLGFPVEHDGPLGGSANLHRWTKEFGGGRADGAQGVDVAAEWRKAAARADVAAGPVAVLNDACVAMMKGPRDARVAIVVDDGCNCCYVPEFGRTVVNTEWGAFGEDGTLDHLLTESRQANLRENDFRRLVREMVLSMVSNGALFGGVTTEAMITEYALKAKHLWLVESDVRFLKPGSDGAARTVLTDVLNVYEPSDMDCELFRYACRCVTTRSANLIAAGLSAVLKRSGLPVNVVLSGSAFKTHSSYALAVGAKTRRLTALQKPFTLLTTDDKIDVTRILAGVLATIADKPT</sequence>
<organism evidence="15 16">
    <name type="scientific">Aphis craccivora</name>
    <name type="common">Cowpea aphid</name>
    <dbReference type="NCBI Taxonomy" id="307492"/>
    <lineage>
        <taxon>Eukaryota</taxon>
        <taxon>Metazoa</taxon>
        <taxon>Ecdysozoa</taxon>
        <taxon>Arthropoda</taxon>
        <taxon>Hexapoda</taxon>
        <taxon>Insecta</taxon>
        <taxon>Pterygota</taxon>
        <taxon>Neoptera</taxon>
        <taxon>Paraneoptera</taxon>
        <taxon>Hemiptera</taxon>
        <taxon>Sternorrhyncha</taxon>
        <taxon>Aphidomorpha</taxon>
        <taxon>Aphidoidea</taxon>
        <taxon>Aphididae</taxon>
        <taxon>Aphidini</taxon>
        <taxon>Aphis</taxon>
        <taxon>Aphis</taxon>
    </lineage>
</organism>
<keyword evidence="7 12" id="KW-0067">ATP-binding</keyword>
<dbReference type="GO" id="GO:0005739">
    <property type="term" value="C:mitochondrion"/>
    <property type="evidence" value="ECO:0007669"/>
    <property type="project" value="TreeGrafter"/>
</dbReference>
<feature type="domain" description="Hexokinase C-terminal" evidence="14">
    <location>
        <begin position="309"/>
        <end position="450"/>
    </location>
</feature>
<evidence type="ECO:0000256" key="2">
    <source>
        <dbReference type="ARBA" id="ARBA00005028"/>
    </source>
</evidence>
<evidence type="ECO:0000256" key="4">
    <source>
        <dbReference type="ARBA" id="ARBA00022679"/>
    </source>
</evidence>
<dbReference type="Pfam" id="PF00349">
    <property type="entry name" value="Hexokinase_1"/>
    <property type="match status" value="1"/>
</dbReference>
<dbReference type="EC" id="2.7.1.-" evidence="12"/>
<dbReference type="UniPathway" id="UPA00109">
    <property type="reaction ID" value="UER00180"/>
</dbReference>
<evidence type="ECO:0000256" key="7">
    <source>
        <dbReference type="ARBA" id="ARBA00022840"/>
    </source>
</evidence>
<name>A0A6G0ZFZ4_APHCR</name>
<dbReference type="Gene3D" id="3.30.420.40">
    <property type="match status" value="1"/>
</dbReference>
<dbReference type="SUPFAM" id="SSF53067">
    <property type="entry name" value="Actin-like ATPase domain"/>
    <property type="match status" value="2"/>
</dbReference>
<dbReference type="GO" id="GO:0005829">
    <property type="term" value="C:cytosol"/>
    <property type="evidence" value="ECO:0007669"/>
    <property type="project" value="TreeGrafter"/>
</dbReference>
<comment type="pathway">
    <text evidence="1">Carbohydrate degradation; glycolysis; D-glyceraldehyde 3-phosphate and glycerone phosphate from D-glucose: step 1/4.</text>
</comment>
<dbReference type="OrthoDB" id="419537at2759"/>
<dbReference type="AlphaFoldDB" id="A0A6G0ZFZ4"/>
<comment type="similarity">
    <text evidence="3 12">Belongs to the hexokinase family.</text>
</comment>
<comment type="catalytic activity">
    <reaction evidence="10">
        <text>D-fructose + ATP = D-fructose 6-phosphate + ADP + H(+)</text>
        <dbReference type="Rhea" id="RHEA:16125"/>
        <dbReference type="ChEBI" id="CHEBI:15378"/>
        <dbReference type="ChEBI" id="CHEBI:30616"/>
        <dbReference type="ChEBI" id="CHEBI:37721"/>
        <dbReference type="ChEBI" id="CHEBI:61527"/>
        <dbReference type="ChEBI" id="CHEBI:456216"/>
        <dbReference type="EC" id="2.7.1.1"/>
    </reaction>
    <physiologicalReaction direction="left-to-right" evidence="10">
        <dbReference type="Rhea" id="RHEA:16126"/>
    </physiologicalReaction>
</comment>
<dbReference type="UniPathway" id="UPA00242"/>